<feature type="transmembrane region" description="Helical" evidence="11">
    <location>
        <begin position="202"/>
        <end position="220"/>
    </location>
</feature>
<accession>A0A927JE85</accession>
<dbReference type="InterPro" id="IPR046806">
    <property type="entry name" value="MrpA_C/MbhE"/>
</dbReference>
<keyword evidence="8 11" id="KW-0472">Membrane</keyword>
<keyword evidence="7" id="KW-0406">Ion transport</keyword>
<protein>
    <submittedName>
        <fullName evidence="17">DUF4040 family protein</fullName>
    </submittedName>
</protein>
<dbReference type="InterPro" id="IPR001516">
    <property type="entry name" value="Proton_antipo_N"/>
</dbReference>
<dbReference type="PRINTS" id="PR01434">
    <property type="entry name" value="NADHDHGNASE5"/>
</dbReference>
<dbReference type="GO" id="GO:0015297">
    <property type="term" value="F:antiporter activity"/>
    <property type="evidence" value="ECO:0007669"/>
    <property type="project" value="UniProtKB-KW"/>
</dbReference>
<dbReference type="GO" id="GO:0006811">
    <property type="term" value="P:monoatomic ion transport"/>
    <property type="evidence" value="ECO:0007669"/>
    <property type="project" value="UniProtKB-KW"/>
</dbReference>
<evidence type="ECO:0000259" key="16">
    <source>
        <dbReference type="Pfam" id="PF20501"/>
    </source>
</evidence>
<evidence type="ECO:0000256" key="10">
    <source>
        <dbReference type="SAM" id="MobiDB-lite"/>
    </source>
</evidence>
<evidence type="ECO:0000313" key="17">
    <source>
        <dbReference type="EMBL" id="MBD8507210.1"/>
    </source>
</evidence>
<name>A0A927JE85_9ACTN</name>
<feature type="transmembrane region" description="Helical" evidence="11">
    <location>
        <begin position="320"/>
        <end position="344"/>
    </location>
</feature>
<feature type="transmembrane region" description="Helical" evidence="11">
    <location>
        <begin position="296"/>
        <end position="314"/>
    </location>
</feature>
<dbReference type="PANTHER" id="PTHR43373">
    <property type="entry name" value="NA(+)/H(+) ANTIPORTER SUBUNIT"/>
    <property type="match status" value="1"/>
</dbReference>
<feature type="transmembrane region" description="Helical" evidence="11">
    <location>
        <begin position="486"/>
        <end position="513"/>
    </location>
</feature>
<evidence type="ECO:0000256" key="7">
    <source>
        <dbReference type="ARBA" id="ARBA00023065"/>
    </source>
</evidence>
<feature type="transmembrane region" description="Helical" evidence="11">
    <location>
        <begin position="267"/>
        <end position="289"/>
    </location>
</feature>
<reference evidence="17" key="1">
    <citation type="submission" date="2020-09" db="EMBL/GenBank/DDBJ databases">
        <title>Hoyosella lacisalsi sp. nov., a halotolerant actinobacterium isolated from soil of Lake Gudzhirganskoe.</title>
        <authorList>
            <person name="Yang Q."/>
            <person name="Guo P.Y."/>
            <person name="Liu S.W."/>
            <person name="Li F.N."/>
            <person name="Sun C.H."/>
        </authorList>
    </citation>
    <scope>NUCLEOTIDE SEQUENCE</scope>
    <source>
        <strain evidence="17">G463</strain>
    </source>
</reference>
<evidence type="ECO:0000256" key="11">
    <source>
        <dbReference type="SAM" id="Phobius"/>
    </source>
</evidence>
<keyword evidence="6 11" id="KW-1133">Transmembrane helix</keyword>
<feature type="transmembrane region" description="Helical" evidence="11">
    <location>
        <begin position="741"/>
        <end position="761"/>
    </location>
</feature>
<feature type="domain" description="Na+/H+ antiporter MnhB subunit-related protein" evidence="14">
    <location>
        <begin position="787"/>
        <end position="907"/>
    </location>
</feature>
<feature type="transmembrane region" description="Helical" evidence="11">
    <location>
        <begin position="564"/>
        <end position="584"/>
    </location>
</feature>
<feature type="domain" description="NADH:quinone oxidoreductase/Mrp antiporter transmembrane" evidence="12">
    <location>
        <begin position="126"/>
        <end position="398"/>
    </location>
</feature>
<evidence type="ECO:0000259" key="12">
    <source>
        <dbReference type="Pfam" id="PF00361"/>
    </source>
</evidence>
<dbReference type="Pfam" id="PF13244">
    <property type="entry name" value="MbhD"/>
    <property type="match status" value="1"/>
</dbReference>
<proteinExistence type="predicted"/>
<evidence type="ECO:0000256" key="5">
    <source>
        <dbReference type="ARBA" id="ARBA00022692"/>
    </source>
</evidence>
<dbReference type="InterPro" id="IPR001750">
    <property type="entry name" value="ND/Mrp_TM"/>
</dbReference>
<keyword evidence="2" id="KW-0813">Transport</keyword>
<feature type="transmembrane region" description="Helical" evidence="11">
    <location>
        <begin position="621"/>
        <end position="639"/>
    </location>
</feature>
<evidence type="ECO:0000313" key="18">
    <source>
        <dbReference type="Proteomes" id="UP000642993"/>
    </source>
</evidence>
<evidence type="ECO:0000256" key="4">
    <source>
        <dbReference type="ARBA" id="ARBA00022475"/>
    </source>
</evidence>
<evidence type="ECO:0000256" key="2">
    <source>
        <dbReference type="ARBA" id="ARBA00022448"/>
    </source>
</evidence>
<feature type="domain" description="NADH-Ubiquinone oxidoreductase (complex I) chain 5 N-terminal" evidence="13">
    <location>
        <begin position="64"/>
        <end position="100"/>
    </location>
</feature>
<dbReference type="PANTHER" id="PTHR43373:SF1">
    <property type="entry name" value="NA(+)_H(+) ANTIPORTER SUBUNIT A"/>
    <property type="match status" value="1"/>
</dbReference>
<dbReference type="InterPro" id="IPR007182">
    <property type="entry name" value="MnhB"/>
</dbReference>
<keyword evidence="3" id="KW-0050">Antiport</keyword>
<dbReference type="Pfam" id="PF00361">
    <property type="entry name" value="Proton_antipo_M"/>
    <property type="match status" value="1"/>
</dbReference>
<comment type="subcellular location">
    <subcellularLocation>
        <location evidence="1">Cell membrane</location>
        <topology evidence="1">Multi-pass membrane protein</topology>
    </subcellularLocation>
    <subcellularLocation>
        <location evidence="9">Membrane</location>
        <topology evidence="9">Multi-pass membrane protein</topology>
    </subcellularLocation>
</comment>
<dbReference type="InterPro" id="IPR025383">
    <property type="entry name" value="MrpA_C/MbhD"/>
</dbReference>
<feature type="transmembrane region" description="Helical" evidence="11">
    <location>
        <begin position="159"/>
        <end position="182"/>
    </location>
</feature>
<evidence type="ECO:0000256" key="9">
    <source>
        <dbReference type="RuleBase" id="RU000320"/>
    </source>
</evidence>
<comment type="caution">
    <text evidence="17">The sequence shown here is derived from an EMBL/GenBank/DDBJ whole genome shotgun (WGS) entry which is preliminary data.</text>
</comment>
<evidence type="ECO:0000256" key="1">
    <source>
        <dbReference type="ARBA" id="ARBA00004651"/>
    </source>
</evidence>
<feature type="transmembrane region" description="Helical" evidence="11">
    <location>
        <begin position="677"/>
        <end position="698"/>
    </location>
</feature>
<dbReference type="NCBIfam" id="NF009290">
    <property type="entry name" value="PRK12650.1"/>
    <property type="match status" value="1"/>
</dbReference>
<feature type="transmembrane region" description="Helical" evidence="11">
    <location>
        <begin position="108"/>
        <end position="124"/>
    </location>
</feature>
<dbReference type="RefSeq" id="WP_192039673.1">
    <property type="nucleotide sequence ID" value="NZ_JACYWE010000007.1"/>
</dbReference>
<feature type="transmembrane region" description="Helical" evidence="11">
    <location>
        <begin position="446"/>
        <end position="466"/>
    </location>
</feature>
<feature type="transmembrane region" description="Helical" evidence="11">
    <location>
        <begin position="404"/>
        <end position="425"/>
    </location>
</feature>
<evidence type="ECO:0000259" key="14">
    <source>
        <dbReference type="Pfam" id="PF04039"/>
    </source>
</evidence>
<organism evidence="17 18">
    <name type="scientific">Lolliginicoccus lacisalsi</name>
    <dbReference type="NCBI Taxonomy" id="2742202"/>
    <lineage>
        <taxon>Bacteria</taxon>
        <taxon>Bacillati</taxon>
        <taxon>Actinomycetota</taxon>
        <taxon>Actinomycetes</taxon>
        <taxon>Mycobacteriales</taxon>
        <taxon>Hoyosellaceae</taxon>
        <taxon>Lolliginicoccus</taxon>
    </lineage>
</organism>
<gene>
    <name evidence="17" type="ORF">HT102_12015</name>
</gene>
<keyword evidence="18" id="KW-1185">Reference proteome</keyword>
<keyword evidence="5 9" id="KW-0812">Transmembrane</keyword>
<dbReference type="Pfam" id="PF04039">
    <property type="entry name" value="MnhB"/>
    <property type="match status" value="1"/>
</dbReference>
<evidence type="ECO:0000259" key="15">
    <source>
        <dbReference type="Pfam" id="PF13244"/>
    </source>
</evidence>
<evidence type="ECO:0000256" key="3">
    <source>
        <dbReference type="ARBA" id="ARBA00022449"/>
    </source>
</evidence>
<evidence type="ECO:0000259" key="13">
    <source>
        <dbReference type="Pfam" id="PF00662"/>
    </source>
</evidence>
<dbReference type="Pfam" id="PF20501">
    <property type="entry name" value="MbhE"/>
    <property type="match status" value="1"/>
</dbReference>
<feature type="transmembrane region" description="Helical" evidence="11">
    <location>
        <begin position="365"/>
        <end position="384"/>
    </location>
</feature>
<dbReference type="InterPro" id="IPR050616">
    <property type="entry name" value="CPA3_Na-H_Antiporter_A"/>
</dbReference>
<dbReference type="Pfam" id="PF00662">
    <property type="entry name" value="Proton_antipo_N"/>
    <property type="match status" value="1"/>
</dbReference>
<feature type="transmembrane region" description="Helical" evidence="11">
    <location>
        <begin position="645"/>
        <end position="665"/>
    </location>
</feature>
<feature type="transmembrane region" description="Helical" evidence="11">
    <location>
        <begin position="793"/>
        <end position="811"/>
    </location>
</feature>
<feature type="transmembrane region" description="Helical" evidence="11">
    <location>
        <begin position="130"/>
        <end position="147"/>
    </location>
</feature>
<keyword evidence="4" id="KW-1003">Cell membrane</keyword>
<feature type="transmembrane region" description="Helical" evidence="11">
    <location>
        <begin position="817"/>
        <end position="834"/>
    </location>
</feature>
<feature type="transmembrane region" description="Helical" evidence="11">
    <location>
        <begin position="78"/>
        <end position="96"/>
    </location>
</feature>
<feature type="transmembrane region" description="Helical" evidence="11">
    <location>
        <begin position="232"/>
        <end position="255"/>
    </location>
</feature>
<dbReference type="Proteomes" id="UP000642993">
    <property type="component" value="Unassembled WGS sequence"/>
</dbReference>
<feature type="transmembrane region" description="Helical" evidence="11">
    <location>
        <begin position="886"/>
        <end position="910"/>
    </location>
</feature>
<dbReference type="GO" id="GO:0005886">
    <property type="term" value="C:plasma membrane"/>
    <property type="evidence" value="ECO:0007669"/>
    <property type="project" value="UniProtKB-SubCell"/>
</dbReference>
<dbReference type="AlphaFoldDB" id="A0A927JE85"/>
<evidence type="ECO:0000256" key="8">
    <source>
        <dbReference type="ARBA" id="ARBA00023136"/>
    </source>
</evidence>
<feature type="transmembrane region" description="Helical" evidence="11">
    <location>
        <begin position="846"/>
        <end position="866"/>
    </location>
</feature>
<feature type="region of interest" description="Disordered" evidence="10">
    <location>
        <begin position="917"/>
        <end position="962"/>
    </location>
</feature>
<feature type="domain" description="MrpA C-terminal/MbhD" evidence="15">
    <location>
        <begin position="603"/>
        <end position="667"/>
    </location>
</feature>
<evidence type="ECO:0000256" key="6">
    <source>
        <dbReference type="ARBA" id="ARBA00022989"/>
    </source>
</evidence>
<feature type="domain" description="MrpA C-terminal/MbhE" evidence="16">
    <location>
        <begin position="679"/>
        <end position="755"/>
    </location>
</feature>
<dbReference type="EMBL" id="JACYWE010000007">
    <property type="protein sequence ID" value="MBD8507210.1"/>
    <property type="molecule type" value="Genomic_DNA"/>
</dbReference>
<feature type="transmembrane region" description="Helical" evidence="11">
    <location>
        <begin position="596"/>
        <end position="614"/>
    </location>
</feature>
<sequence>MVLPLVLGLLALTTVAAPLLDRYLGRSTGWVVAVVFLALGGLIMSEAAPGLADEGTIEYEAPWMPAIDVAFRFRMDGTSLLFVALVLGVGALIMAYSARYHSRGRHTGFFLLMSLFATAMFGLVTADDVILLFVFWEFTTIASFFLIGRSGQHANEPALRTLLLTAGGGLALLAAVVTMTVYTGTSQLSVIIADPIWQENSTFATTVAVLLIIAAFTKSAQFPFHDWLPDAMAAATPVSAYLHAAAMVKAGIYLLMRFSPALSDNSVWQVTLIGVGLFTAIMAALFALQRHDLKELLAYSTVSQLGFLVAVIGVGTPTALAAAGIHTLAHALFKATLFMLVGVIDREVGSRDIRKLTGLRKVMPLTAALTALSALSMAGVPPLLGFISKENLFGAFLGAPGPAWVGPLVGTLAVAGAVLTFAYAFRIVYGAFGGPVAQKKLHEPSLLFLMPAAVASLTGLALGFYAKPLEPLIDRIVLDTQGVPGNVYLTLWHGFNAALVMSIITILLGLVLFMARNKVDAVLDDRALFPVTGVQVFQKVYSGTIALGARVGDATRSNSPARHLASPFILLALLAGAVLASGPSVPAFPAPVTEPIDWLLLGLLTLGVIALVLARSRLAALVLLGVVGFVVALLFFVLGAPDVGLTQLLVEVLTVVVAVLILRRLPRAFHRVSKSRTAITAVIAVIAGSTAALATYVLTGRREISAAGDYFLREAENETGGTNVVNTILVDFRALDTLGELTVLGVAGLVIIAVLDSSGLLRGERDEQAASLRDTPIGSAVGNTILARTVGRWLGPVLVILSLYLLLRGHYLPGGGFIAALIGGAGFALAYLSASRASRAPIKLPYVGFISSGIALATLTGVLGFLDGSFLKPLHFDIPLPGDGYYHFTTALVFDVGVYLAVVGVILVALNKLGVEEEPPRRTGTAHAGPPGGPPPGSANDATPSPRPATGDRPENLMGGQR</sequence>